<dbReference type="STRING" id="582702.SAMN05192579_103288"/>
<proteinExistence type="predicted"/>
<feature type="transmembrane region" description="Helical" evidence="2">
    <location>
        <begin position="66"/>
        <end position="89"/>
    </location>
</feature>
<feature type="transmembrane region" description="Helical" evidence="2">
    <location>
        <begin position="95"/>
        <end position="114"/>
    </location>
</feature>
<name>A0A502CF04_9GAMM</name>
<dbReference type="PANTHER" id="PTHR19353">
    <property type="entry name" value="FATTY ACID DESATURASE 2"/>
    <property type="match status" value="1"/>
</dbReference>
<dbReference type="InterPro" id="IPR005804">
    <property type="entry name" value="FA_desaturase_dom"/>
</dbReference>
<feature type="domain" description="Fatty acid desaturase" evidence="3">
    <location>
        <begin position="91"/>
        <end position="362"/>
    </location>
</feature>
<dbReference type="PANTHER" id="PTHR19353:SF19">
    <property type="entry name" value="DELTA(5) FATTY ACID DESATURASE C-RELATED"/>
    <property type="match status" value="1"/>
</dbReference>
<dbReference type="Pfam" id="PF00487">
    <property type="entry name" value="FA_desaturase"/>
    <property type="match status" value="1"/>
</dbReference>
<dbReference type="InterPro" id="IPR012171">
    <property type="entry name" value="Fatty_acid_desaturase"/>
</dbReference>
<keyword evidence="2" id="KW-0472">Membrane</keyword>
<dbReference type="GO" id="GO:0016717">
    <property type="term" value="F:oxidoreductase activity, acting on paired donors, with oxidation of a pair of donors resulting in the reduction of molecular oxygen to two molecules of water"/>
    <property type="evidence" value="ECO:0007669"/>
    <property type="project" value="TreeGrafter"/>
</dbReference>
<evidence type="ECO:0000256" key="2">
    <source>
        <dbReference type="SAM" id="Phobius"/>
    </source>
</evidence>
<dbReference type="EMBL" id="RCZO01000001">
    <property type="protein sequence ID" value="TPG11240.1"/>
    <property type="molecule type" value="Genomic_DNA"/>
</dbReference>
<keyword evidence="2" id="KW-1133">Transmembrane helix</keyword>
<feature type="transmembrane region" description="Helical" evidence="2">
    <location>
        <begin position="256"/>
        <end position="275"/>
    </location>
</feature>
<feature type="region of interest" description="Disordered" evidence="1">
    <location>
        <begin position="1"/>
        <end position="21"/>
    </location>
</feature>
<keyword evidence="5" id="KW-1185">Reference proteome</keyword>
<reference evidence="4 5" key="1">
    <citation type="journal article" date="2019" name="Environ. Microbiol.">
        <title>Species interactions and distinct microbial communities in high Arctic permafrost affected cryosols are associated with the CH4 and CO2 gas fluxes.</title>
        <authorList>
            <person name="Altshuler I."/>
            <person name="Hamel J."/>
            <person name="Turney S."/>
            <person name="Magnuson E."/>
            <person name="Levesque R."/>
            <person name="Greer C."/>
            <person name="Whyte L.G."/>
        </authorList>
    </citation>
    <scope>NUCLEOTIDE SEQUENCE [LARGE SCALE GENOMIC DNA]</scope>
    <source>
        <strain evidence="4 5">S13Y</strain>
    </source>
</reference>
<organism evidence="4 5">
    <name type="scientific">Rhodanobacter glycinis</name>
    <dbReference type="NCBI Taxonomy" id="582702"/>
    <lineage>
        <taxon>Bacteria</taxon>
        <taxon>Pseudomonadati</taxon>
        <taxon>Pseudomonadota</taxon>
        <taxon>Gammaproteobacteria</taxon>
        <taxon>Lysobacterales</taxon>
        <taxon>Rhodanobacteraceae</taxon>
        <taxon>Rhodanobacter</taxon>
    </lineage>
</organism>
<accession>A0A502CF04</accession>
<protein>
    <submittedName>
        <fullName evidence="4">Acyl-CoA desaturase</fullName>
    </submittedName>
</protein>
<dbReference type="AlphaFoldDB" id="A0A502CF04"/>
<dbReference type="GO" id="GO:0008610">
    <property type="term" value="P:lipid biosynthetic process"/>
    <property type="evidence" value="ECO:0007669"/>
    <property type="project" value="UniProtKB-ARBA"/>
</dbReference>
<sequence>MINSSSGHAMSPDSSHHGDTVAAASRDALDERLKFNGDNSFHRELRRRVEAEFKRSGTRQRDSAQMYLKTAIILVTFALTYAALVFFAVTWWQSLPLAIVLGMATAAIGFNIMHDGGHQAYSEHRGINRLMALALDMVGGSSYIWQWKHARFHHTWVNVAGHDSDIDLGVLGRLSPLQPRRSWHRWQHIYLWPLYGVTAIRWHLYGDFRDMITGTVGERPFTRPRGRDLAGFVIGKLVFFTLAFGLPLLFHPIGTVLLFYAVVSAVAGVLLALVFQMAHVVEEAAFPVPDETGRQMATPWAIHQLETTVNFARGNRVLGWLIGGLNFQVEHHLFPRISHVHYPLVARVVEDTCREFGVTYREHRTFGAGIASHYRLLRRLGRPVAAISSGSAVLLPEPMLHN</sequence>
<dbReference type="PIRSF" id="PIRSF015921">
    <property type="entry name" value="FA_sphinglp_des"/>
    <property type="match status" value="1"/>
</dbReference>
<evidence type="ECO:0000259" key="3">
    <source>
        <dbReference type="Pfam" id="PF00487"/>
    </source>
</evidence>
<evidence type="ECO:0000313" key="4">
    <source>
        <dbReference type="EMBL" id="TPG11240.1"/>
    </source>
</evidence>
<dbReference type="GO" id="GO:0016020">
    <property type="term" value="C:membrane"/>
    <property type="evidence" value="ECO:0007669"/>
    <property type="project" value="TreeGrafter"/>
</dbReference>
<comment type="caution">
    <text evidence="4">The sequence shown here is derived from an EMBL/GenBank/DDBJ whole genome shotgun (WGS) entry which is preliminary data.</text>
</comment>
<dbReference type="Proteomes" id="UP000319486">
    <property type="component" value="Unassembled WGS sequence"/>
</dbReference>
<keyword evidence="2" id="KW-0812">Transmembrane</keyword>
<dbReference type="OrthoDB" id="104711at2"/>
<evidence type="ECO:0000256" key="1">
    <source>
        <dbReference type="SAM" id="MobiDB-lite"/>
    </source>
</evidence>
<dbReference type="CDD" id="cd03506">
    <property type="entry name" value="Delta6-FADS-like"/>
    <property type="match status" value="1"/>
</dbReference>
<feature type="transmembrane region" description="Helical" evidence="2">
    <location>
        <begin position="229"/>
        <end position="250"/>
    </location>
</feature>
<gene>
    <name evidence="4" type="ORF">EAH88_01430</name>
</gene>
<evidence type="ECO:0000313" key="5">
    <source>
        <dbReference type="Proteomes" id="UP000319486"/>
    </source>
</evidence>